<dbReference type="Proteomes" id="UP000677228">
    <property type="component" value="Unassembled WGS sequence"/>
</dbReference>
<evidence type="ECO:0000313" key="2">
    <source>
        <dbReference type="EMBL" id="CAF1660020.1"/>
    </source>
</evidence>
<keyword evidence="1" id="KW-0812">Transmembrane</keyword>
<comment type="caution">
    <text evidence="3">The sequence shown here is derived from an EMBL/GenBank/DDBJ whole genome shotgun (WGS) entry which is preliminary data.</text>
</comment>
<name>A0A8S2XXQ0_9BILA</name>
<proteinExistence type="predicted"/>
<keyword evidence="1" id="KW-0472">Membrane</keyword>
<dbReference type="GO" id="GO:0016020">
    <property type="term" value="C:membrane"/>
    <property type="evidence" value="ECO:0007669"/>
    <property type="project" value="UniProtKB-SubCell"/>
</dbReference>
<evidence type="ECO:0000313" key="4">
    <source>
        <dbReference type="Proteomes" id="UP000682733"/>
    </source>
</evidence>
<dbReference type="AlphaFoldDB" id="A0A8S2XXQ0"/>
<sequence length="150" mass="17096">SILPNSKDNGLDQQHIDLNGKISNQNEELRTISQILTSNLQQVPSLNSPNSQSSTDNSFQSTINAENDYIDAAQTSYEEIASVVSNKDEPLIIYGYYRTTSFYFVPILVLLYSYCLGKSLSFILPKRLFFIWSKKFEFSLNPQPFAIKEH</sequence>
<organism evidence="3 4">
    <name type="scientific">Didymodactylos carnosus</name>
    <dbReference type="NCBI Taxonomy" id="1234261"/>
    <lineage>
        <taxon>Eukaryota</taxon>
        <taxon>Metazoa</taxon>
        <taxon>Spiralia</taxon>
        <taxon>Gnathifera</taxon>
        <taxon>Rotifera</taxon>
        <taxon>Eurotatoria</taxon>
        <taxon>Bdelloidea</taxon>
        <taxon>Philodinida</taxon>
        <taxon>Philodinidae</taxon>
        <taxon>Didymodactylos</taxon>
    </lineage>
</organism>
<feature type="non-terminal residue" evidence="3">
    <location>
        <position position="1"/>
    </location>
</feature>
<evidence type="ECO:0000256" key="1">
    <source>
        <dbReference type="SAM" id="Phobius"/>
    </source>
</evidence>
<keyword evidence="1" id="KW-1133">Transmembrane helix</keyword>
<reference evidence="3" key="1">
    <citation type="submission" date="2021-02" db="EMBL/GenBank/DDBJ databases">
        <authorList>
            <person name="Nowell W R."/>
        </authorList>
    </citation>
    <scope>NUCLEOTIDE SEQUENCE</scope>
</reference>
<dbReference type="EMBL" id="CAJNOK010069727">
    <property type="protein sequence ID" value="CAF1660020.1"/>
    <property type="molecule type" value="Genomic_DNA"/>
</dbReference>
<feature type="transmembrane region" description="Helical" evidence="1">
    <location>
        <begin position="103"/>
        <end position="124"/>
    </location>
</feature>
<accession>A0A8S2XXQ0</accession>
<feature type="non-terminal residue" evidence="3">
    <location>
        <position position="150"/>
    </location>
</feature>
<dbReference type="GO" id="GO:0035673">
    <property type="term" value="F:oligopeptide transmembrane transporter activity"/>
    <property type="evidence" value="ECO:0007669"/>
    <property type="project" value="InterPro"/>
</dbReference>
<protein>
    <submittedName>
        <fullName evidence="3">Uncharacterized protein</fullName>
    </submittedName>
</protein>
<dbReference type="Proteomes" id="UP000682733">
    <property type="component" value="Unassembled WGS sequence"/>
</dbReference>
<dbReference type="EMBL" id="CAJOBA010100064">
    <property type="protein sequence ID" value="CAF4516931.1"/>
    <property type="molecule type" value="Genomic_DNA"/>
</dbReference>
<evidence type="ECO:0000313" key="3">
    <source>
        <dbReference type="EMBL" id="CAF4516931.1"/>
    </source>
</evidence>
<gene>
    <name evidence="2" type="ORF">OVA965_LOCUS45242</name>
    <name evidence="3" type="ORF">TMI583_LOCUS48564</name>
</gene>